<accession>A0ACB7UE43</accession>
<reference evidence="2" key="1">
    <citation type="journal article" date="2022" name="Nat. Commun.">
        <title>Chromosome evolution and the genetic basis of agronomically important traits in greater yam.</title>
        <authorList>
            <person name="Bredeson J.V."/>
            <person name="Lyons J.B."/>
            <person name="Oniyinde I.O."/>
            <person name="Okereke N.R."/>
            <person name="Kolade O."/>
            <person name="Nnabue I."/>
            <person name="Nwadili C.O."/>
            <person name="Hribova E."/>
            <person name="Parker M."/>
            <person name="Nwogha J."/>
            <person name="Shu S."/>
            <person name="Carlson J."/>
            <person name="Kariba R."/>
            <person name="Muthemba S."/>
            <person name="Knop K."/>
            <person name="Barton G.J."/>
            <person name="Sherwood A.V."/>
            <person name="Lopez-Montes A."/>
            <person name="Asiedu R."/>
            <person name="Jamnadass R."/>
            <person name="Muchugi A."/>
            <person name="Goodstein D."/>
            <person name="Egesi C.N."/>
            <person name="Featherston J."/>
            <person name="Asfaw A."/>
            <person name="Simpson G.G."/>
            <person name="Dolezel J."/>
            <person name="Hendre P.S."/>
            <person name="Van Deynze A."/>
            <person name="Kumar P.L."/>
            <person name="Obidiegwu J.E."/>
            <person name="Bhattacharjee R."/>
            <person name="Rokhsar D.S."/>
        </authorList>
    </citation>
    <scope>NUCLEOTIDE SEQUENCE [LARGE SCALE GENOMIC DNA]</scope>
    <source>
        <strain evidence="2">cv. TDa95/00328</strain>
    </source>
</reference>
<organism evidence="1 2">
    <name type="scientific">Dioscorea alata</name>
    <name type="common">Purple yam</name>
    <dbReference type="NCBI Taxonomy" id="55571"/>
    <lineage>
        <taxon>Eukaryota</taxon>
        <taxon>Viridiplantae</taxon>
        <taxon>Streptophyta</taxon>
        <taxon>Embryophyta</taxon>
        <taxon>Tracheophyta</taxon>
        <taxon>Spermatophyta</taxon>
        <taxon>Magnoliopsida</taxon>
        <taxon>Liliopsida</taxon>
        <taxon>Dioscoreales</taxon>
        <taxon>Dioscoreaceae</taxon>
        <taxon>Dioscorea</taxon>
    </lineage>
</organism>
<comment type="caution">
    <text evidence="1">The sequence shown here is derived from an EMBL/GenBank/DDBJ whole genome shotgun (WGS) entry which is preliminary data.</text>
</comment>
<evidence type="ECO:0000313" key="2">
    <source>
        <dbReference type="Proteomes" id="UP000827976"/>
    </source>
</evidence>
<protein>
    <submittedName>
        <fullName evidence="1">Myb domain-containing protein</fullName>
    </submittedName>
</protein>
<dbReference type="Proteomes" id="UP000827976">
    <property type="component" value="Chromosome 17"/>
</dbReference>
<dbReference type="EMBL" id="CM037027">
    <property type="protein sequence ID" value="KAH7658521.1"/>
    <property type="molecule type" value="Genomic_DNA"/>
</dbReference>
<sequence>MRRPCDNQNPSCRLKWRCSFGEDEEHLIIKLHALLGNRWSLIAGRIPGRTDNEIKNYWNSHLKKKLIKLGINPEKHHVNQCINLRRASSSSGRKNDDTVSDGKRKTPCVLPDLNLELSIKPMQCFNESKASSEVEDECSSPPTHLHF</sequence>
<proteinExistence type="predicted"/>
<gene>
    <name evidence="1" type="ORF">IHE45_17G093600</name>
</gene>
<keyword evidence="2" id="KW-1185">Reference proteome</keyword>
<evidence type="ECO:0000313" key="1">
    <source>
        <dbReference type="EMBL" id="KAH7658521.1"/>
    </source>
</evidence>
<name>A0ACB7UE43_DIOAL</name>